<dbReference type="InterPro" id="IPR036709">
    <property type="entry name" value="Autotransporte_beta_dom_sf"/>
</dbReference>
<comment type="caution">
    <text evidence="2">The sequence shown here is derived from an EMBL/GenBank/DDBJ whole genome shotgun (WGS) entry which is preliminary data.</text>
</comment>
<dbReference type="RefSeq" id="WP_155715849.1">
    <property type="nucleotide sequence ID" value="NZ_VVIQ01000004.1"/>
</dbReference>
<protein>
    <submittedName>
        <fullName evidence="2">Porin family protein</fullName>
    </submittedName>
</protein>
<name>A0A7C9LTB5_9BACT</name>
<organism evidence="2 3">
    <name type="scientific">Prevotella vespertina</name>
    <dbReference type="NCBI Taxonomy" id="2608404"/>
    <lineage>
        <taxon>Bacteria</taxon>
        <taxon>Pseudomonadati</taxon>
        <taxon>Bacteroidota</taxon>
        <taxon>Bacteroidia</taxon>
        <taxon>Bacteroidales</taxon>
        <taxon>Prevotellaceae</taxon>
        <taxon>Prevotella</taxon>
    </lineage>
</organism>
<dbReference type="EMBL" id="VVIQ01000004">
    <property type="protein sequence ID" value="MUL27819.1"/>
    <property type="molecule type" value="Genomic_DNA"/>
</dbReference>
<sequence>MIRKCFLLAAAMIVSLCASAQFQEGKGYVGASLTGLDLHYNSHDGLNMGVQAKAGYFPWDNVMVLASVDAVHNGSKTVADHISVGAGGRYYITQNGLYLGAGVKFLHANHRYNDIMPGMEVGYAFFINRSVTIEPAIYYDQSIKSSNYSTVGLKVGIGVYLFDD</sequence>
<evidence type="ECO:0000256" key="1">
    <source>
        <dbReference type="SAM" id="SignalP"/>
    </source>
</evidence>
<feature type="signal peptide" evidence="1">
    <location>
        <begin position="1"/>
        <end position="20"/>
    </location>
</feature>
<reference evidence="2 3" key="1">
    <citation type="submission" date="2019-09" db="EMBL/GenBank/DDBJ databases">
        <title>Prevotella A2879 sp. nov., isolated from an abscess of a patient.</title>
        <authorList>
            <person name="Buhl M."/>
            <person name="Oberhettinger P."/>
        </authorList>
    </citation>
    <scope>NUCLEOTIDE SEQUENCE [LARGE SCALE GENOMIC DNA]</scope>
    <source>
        <strain evidence="2 3">A2879</strain>
    </source>
</reference>
<dbReference type="SUPFAM" id="SSF103515">
    <property type="entry name" value="Autotransporter"/>
    <property type="match status" value="1"/>
</dbReference>
<keyword evidence="1" id="KW-0732">Signal</keyword>
<keyword evidence="3" id="KW-1185">Reference proteome</keyword>
<gene>
    <name evidence="2" type="ORF">F0475_05775</name>
</gene>
<dbReference type="Proteomes" id="UP000482295">
    <property type="component" value="Unassembled WGS sequence"/>
</dbReference>
<evidence type="ECO:0000313" key="3">
    <source>
        <dbReference type="Proteomes" id="UP000482295"/>
    </source>
</evidence>
<evidence type="ECO:0000313" key="2">
    <source>
        <dbReference type="EMBL" id="MUL27819.1"/>
    </source>
</evidence>
<feature type="chain" id="PRO_5028881266" evidence="1">
    <location>
        <begin position="21"/>
        <end position="164"/>
    </location>
</feature>
<proteinExistence type="predicted"/>
<accession>A0A7C9LTB5</accession>
<dbReference type="AlphaFoldDB" id="A0A7C9LTB5"/>